<dbReference type="InterPro" id="IPR036860">
    <property type="entry name" value="SH2_dom_sf"/>
</dbReference>
<dbReference type="CDD" id="cd11845">
    <property type="entry name" value="SH3_Src_like"/>
    <property type="match status" value="1"/>
</dbReference>
<dbReference type="SUPFAM" id="SSF55550">
    <property type="entry name" value="SH2 domain"/>
    <property type="match status" value="1"/>
</dbReference>
<dbReference type="PROSITE" id="PS50002">
    <property type="entry name" value="SH3"/>
    <property type="match status" value="1"/>
</dbReference>
<dbReference type="EC" id="2.7.10.2" evidence="11"/>
<feature type="domain" description="SH3" evidence="14">
    <location>
        <begin position="128"/>
        <end position="189"/>
    </location>
</feature>
<keyword evidence="8" id="KW-0727">SH2 domain</keyword>
<dbReference type="PRINTS" id="PR00401">
    <property type="entry name" value="SH2DOMAIN"/>
</dbReference>
<comment type="similarity">
    <text evidence="11">Belongs to the protein kinase superfamily. Tyr protein kinase family.</text>
</comment>
<dbReference type="InterPro" id="IPR001245">
    <property type="entry name" value="Ser-Thr/Tyr_kinase_cat_dom"/>
</dbReference>
<dbReference type="PRINTS" id="PR00452">
    <property type="entry name" value="SH3DOMAIN"/>
</dbReference>
<evidence type="ECO:0000256" key="2">
    <source>
        <dbReference type="ARBA" id="ARBA00022679"/>
    </source>
</evidence>
<keyword evidence="6 11" id="KW-0829">Tyrosine-protein kinase</keyword>
<dbReference type="SMART" id="SM00219">
    <property type="entry name" value="TyrKc"/>
    <property type="match status" value="1"/>
</dbReference>
<feature type="compositionally biased region" description="Polar residues" evidence="12">
    <location>
        <begin position="48"/>
        <end position="73"/>
    </location>
</feature>
<evidence type="ECO:0000259" key="13">
    <source>
        <dbReference type="PROSITE" id="PS50001"/>
    </source>
</evidence>
<evidence type="ECO:0000256" key="4">
    <source>
        <dbReference type="ARBA" id="ARBA00022777"/>
    </source>
</evidence>
<keyword evidence="1 9" id="KW-0728">SH3 domain</keyword>
<comment type="caution">
    <text evidence="16">The sequence shown here is derived from an EMBL/GenBank/DDBJ whole genome shotgun (WGS) entry which is preliminary data.</text>
</comment>
<keyword evidence="5 10" id="KW-0067">ATP-binding</keyword>
<evidence type="ECO:0000313" key="16">
    <source>
        <dbReference type="EMBL" id="KAG9510684.1"/>
    </source>
</evidence>
<dbReference type="InterPro" id="IPR000980">
    <property type="entry name" value="SH2"/>
</dbReference>
<dbReference type="InterPro" id="IPR011009">
    <property type="entry name" value="Kinase-like_dom_sf"/>
</dbReference>
<reference evidence="16 17" key="1">
    <citation type="submission" date="2020-10" db="EMBL/GenBank/DDBJ databases">
        <authorList>
            <person name="Klimov P.B."/>
            <person name="Dyachkov S.M."/>
            <person name="Chetverikov P.E."/>
        </authorList>
    </citation>
    <scope>NUCLEOTIDE SEQUENCE [LARGE SCALE GENOMIC DNA]</scope>
    <source>
        <strain evidence="16">BMOC 18-1129-001#AD2665</strain>
        <tissue evidence="16">Entire mites</tissue>
    </source>
</reference>
<dbReference type="PRINTS" id="PR00109">
    <property type="entry name" value="TYRKINASE"/>
</dbReference>
<keyword evidence="2 11" id="KW-0808">Transferase</keyword>
<keyword evidence="17" id="KW-1185">Reference proteome</keyword>
<dbReference type="Proteomes" id="UP000825002">
    <property type="component" value="Unassembled WGS sequence"/>
</dbReference>
<comment type="catalytic activity">
    <reaction evidence="7 11">
        <text>L-tyrosyl-[protein] + ATP = O-phospho-L-tyrosyl-[protein] + ADP + H(+)</text>
        <dbReference type="Rhea" id="RHEA:10596"/>
        <dbReference type="Rhea" id="RHEA-COMP:10136"/>
        <dbReference type="Rhea" id="RHEA-COMP:20101"/>
        <dbReference type="ChEBI" id="CHEBI:15378"/>
        <dbReference type="ChEBI" id="CHEBI:30616"/>
        <dbReference type="ChEBI" id="CHEBI:46858"/>
        <dbReference type="ChEBI" id="CHEBI:61978"/>
        <dbReference type="ChEBI" id="CHEBI:456216"/>
        <dbReference type="EC" id="2.7.10.2"/>
    </reaction>
</comment>
<evidence type="ECO:0000259" key="15">
    <source>
        <dbReference type="PROSITE" id="PS50011"/>
    </source>
</evidence>
<keyword evidence="4 11" id="KW-0418">Kinase</keyword>
<feature type="domain" description="SH2" evidence="13">
    <location>
        <begin position="194"/>
        <end position="290"/>
    </location>
</feature>
<evidence type="ECO:0000256" key="8">
    <source>
        <dbReference type="PROSITE-ProRule" id="PRU00191"/>
    </source>
</evidence>
<evidence type="ECO:0000256" key="6">
    <source>
        <dbReference type="ARBA" id="ARBA00023137"/>
    </source>
</evidence>
<dbReference type="SMART" id="SM00326">
    <property type="entry name" value="SH3"/>
    <property type="match status" value="1"/>
</dbReference>
<dbReference type="Gene3D" id="3.30.505.10">
    <property type="entry name" value="SH2 domain"/>
    <property type="match status" value="1"/>
</dbReference>
<dbReference type="PROSITE" id="PS00107">
    <property type="entry name" value="PROTEIN_KINASE_ATP"/>
    <property type="match status" value="1"/>
</dbReference>
<dbReference type="InterPro" id="IPR036028">
    <property type="entry name" value="SH3-like_dom_sf"/>
</dbReference>
<evidence type="ECO:0000256" key="10">
    <source>
        <dbReference type="PROSITE-ProRule" id="PRU10141"/>
    </source>
</evidence>
<evidence type="ECO:0000256" key="5">
    <source>
        <dbReference type="ARBA" id="ARBA00022840"/>
    </source>
</evidence>
<dbReference type="Pfam" id="PF07714">
    <property type="entry name" value="PK_Tyr_Ser-Thr"/>
    <property type="match status" value="1"/>
</dbReference>
<dbReference type="InterPro" id="IPR008266">
    <property type="entry name" value="Tyr_kinase_AS"/>
</dbReference>
<dbReference type="SMART" id="SM00252">
    <property type="entry name" value="SH2"/>
    <property type="match status" value="1"/>
</dbReference>
<organism evidence="16 17">
    <name type="scientific">Fragariocoptes setiger</name>
    <dbReference type="NCBI Taxonomy" id="1670756"/>
    <lineage>
        <taxon>Eukaryota</taxon>
        <taxon>Metazoa</taxon>
        <taxon>Ecdysozoa</taxon>
        <taxon>Arthropoda</taxon>
        <taxon>Chelicerata</taxon>
        <taxon>Arachnida</taxon>
        <taxon>Acari</taxon>
        <taxon>Acariformes</taxon>
        <taxon>Trombidiformes</taxon>
        <taxon>Prostigmata</taxon>
        <taxon>Eupodina</taxon>
        <taxon>Eriophyoidea</taxon>
        <taxon>Phytoptidae</taxon>
        <taxon>Fragariocoptes</taxon>
    </lineage>
</organism>
<evidence type="ECO:0000259" key="14">
    <source>
        <dbReference type="PROSITE" id="PS50002"/>
    </source>
</evidence>
<keyword evidence="3 10" id="KW-0547">Nucleotide-binding</keyword>
<dbReference type="PROSITE" id="PS50001">
    <property type="entry name" value="SH2"/>
    <property type="match status" value="1"/>
</dbReference>
<dbReference type="InterPro" id="IPR017441">
    <property type="entry name" value="Protein_kinase_ATP_BS"/>
</dbReference>
<feature type="binding site" evidence="10">
    <location>
        <position position="337"/>
    </location>
    <ligand>
        <name>ATP</name>
        <dbReference type="ChEBI" id="CHEBI:30616"/>
    </ligand>
</feature>
<protein>
    <recommendedName>
        <fullName evidence="11">Tyrosine-protein kinase</fullName>
        <ecNumber evidence="11">2.7.10.2</ecNumber>
    </recommendedName>
</protein>
<evidence type="ECO:0000256" key="1">
    <source>
        <dbReference type="ARBA" id="ARBA00022443"/>
    </source>
</evidence>
<dbReference type="SUPFAM" id="SSF50044">
    <property type="entry name" value="SH3-domain"/>
    <property type="match status" value="1"/>
</dbReference>
<sequence length="579" mass="65658">MGNCLANRAHPNHLPNRNELNHASFSSLTDNGHSKVGSFGSEHVASLGGQNRSGQTGGKNSYLLSKSTNNGSRQIPDLMTGDLPLSRQGLHDLHASQSQFVLHDNNNGRNQIIQCHNQSASIVQAGAEQQNIVIGLQDFSAKDARDLSFQKGDRLIVVESNDPDWWYAEHVTTKKVGFIPKNYVASHPIEMEDWFFSKITRREADKLLLTNDCGRGTFLVRNSEQTEGYSLSIRDWDASKGDHVKHYKIKTLDSGGFFVTTRVTFASMSELIAFYSQASNGLCHQLVKPCPKPNRTFWPDHGDEITRKDLKLIRKIGLGYFGEVFYGIYRDREVAVKTLKPGSMSPQAFLDEAVIMRKCRHENLVPLFGVCSREEPLLIITEFMCNGSLLSYLRNKRARDCKLSLIELTDIARQICNGMAYLEEQKLIHRDLAARNILVGRNLYVKVADFGLARMIGDSEYTARQGAKFPIKWTAPEAAIYNRFSIKSDVWSFGVLLWEVMTHGQVPYQGMQNREVIERVEKGYRMQIPKGCDCPDSVYLKMCQCWDADPEKRPTFKHLYNFFDDFEGNTIEVSFIKED</sequence>
<feature type="domain" description="Protein kinase" evidence="15">
    <location>
        <begin position="310"/>
        <end position="563"/>
    </location>
</feature>
<dbReference type="Gene3D" id="2.30.30.40">
    <property type="entry name" value="SH3 Domains"/>
    <property type="match status" value="1"/>
</dbReference>
<gene>
    <name evidence="16" type="primary">V-SRC</name>
    <name evidence="16" type="ORF">GZH46_00761</name>
</gene>
<feature type="compositionally biased region" description="Polar residues" evidence="12">
    <location>
        <begin position="21"/>
        <end position="31"/>
    </location>
</feature>
<dbReference type="EMBL" id="JAIFTH010000095">
    <property type="protein sequence ID" value="KAG9510684.1"/>
    <property type="molecule type" value="Genomic_DNA"/>
</dbReference>
<dbReference type="PANTHER" id="PTHR24418">
    <property type="entry name" value="TYROSINE-PROTEIN KINASE"/>
    <property type="match status" value="1"/>
</dbReference>
<feature type="region of interest" description="Disordered" evidence="12">
    <location>
        <begin position="1"/>
        <end position="81"/>
    </location>
</feature>
<dbReference type="InterPro" id="IPR020635">
    <property type="entry name" value="Tyr_kinase_cat_dom"/>
</dbReference>
<accession>A0ABQ7SB97</accession>
<dbReference type="InterPro" id="IPR000719">
    <property type="entry name" value="Prot_kinase_dom"/>
</dbReference>
<dbReference type="InterPro" id="IPR001452">
    <property type="entry name" value="SH3_domain"/>
</dbReference>
<name>A0ABQ7SB97_9ACAR</name>
<proteinExistence type="inferred from homology"/>
<dbReference type="Gene3D" id="1.10.510.10">
    <property type="entry name" value="Transferase(Phosphotransferase) domain 1"/>
    <property type="match status" value="1"/>
</dbReference>
<dbReference type="Pfam" id="PF00018">
    <property type="entry name" value="SH3_1"/>
    <property type="match status" value="1"/>
</dbReference>
<dbReference type="PROSITE" id="PS00109">
    <property type="entry name" value="PROTEIN_KINASE_TYR"/>
    <property type="match status" value="1"/>
</dbReference>
<evidence type="ECO:0000256" key="9">
    <source>
        <dbReference type="PROSITE-ProRule" id="PRU00192"/>
    </source>
</evidence>
<evidence type="ECO:0000256" key="12">
    <source>
        <dbReference type="SAM" id="MobiDB-lite"/>
    </source>
</evidence>
<dbReference type="CDD" id="cd09933">
    <property type="entry name" value="SH2_Src_family"/>
    <property type="match status" value="1"/>
</dbReference>
<dbReference type="PROSITE" id="PS50011">
    <property type="entry name" value="PROTEIN_KINASE_DOM"/>
    <property type="match status" value="1"/>
</dbReference>
<evidence type="ECO:0000256" key="3">
    <source>
        <dbReference type="ARBA" id="ARBA00022741"/>
    </source>
</evidence>
<evidence type="ECO:0000313" key="17">
    <source>
        <dbReference type="Proteomes" id="UP000825002"/>
    </source>
</evidence>
<dbReference type="SUPFAM" id="SSF56112">
    <property type="entry name" value="Protein kinase-like (PK-like)"/>
    <property type="match status" value="1"/>
</dbReference>
<evidence type="ECO:0000256" key="11">
    <source>
        <dbReference type="RuleBase" id="RU362096"/>
    </source>
</evidence>
<dbReference type="InterPro" id="IPR050198">
    <property type="entry name" value="Non-receptor_tyrosine_kinases"/>
</dbReference>
<evidence type="ECO:0000256" key="7">
    <source>
        <dbReference type="ARBA" id="ARBA00051245"/>
    </source>
</evidence>
<dbReference type="Pfam" id="PF00017">
    <property type="entry name" value="SH2"/>
    <property type="match status" value="1"/>
</dbReference>